<dbReference type="RefSeq" id="WP_311684079.1">
    <property type="nucleotide sequence ID" value="NZ_JAVRHM010000009.1"/>
</dbReference>
<keyword evidence="1" id="KW-0732">Signal</keyword>
<gene>
    <name evidence="2" type="ORF">RM549_09425</name>
</gene>
<reference evidence="2 3" key="1">
    <citation type="submission" date="2023-09" db="EMBL/GenBank/DDBJ databases">
        <authorList>
            <person name="Rey-Velasco X."/>
        </authorList>
    </citation>
    <scope>NUCLEOTIDE SEQUENCE [LARGE SCALE GENOMIC DNA]</scope>
    <source>
        <strain evidence="2 3">F188</strain>
    </source>
</reference>
<keyword evidence="3" id="KW-1185">Reference proteome</keyword>
<dbReference type="Proteomes" id="UP001261624">
    <property type="component" value="Unassembled WGS sequence"/>
</dbReference>
<protein>
    <recommendedName>
        <fullName evidence="4">Alpha/beta hydrolase</fullName>
    </recommendedName>
</protein>
<evidence type="ECO:0000313" key="2">
    <source>
        <dbReference type="EMBL" id="MDT0690003.1"/>
    </source>
</evidence>
<evidence type="ECO:0000313" key="3">
    <source>
        <dbReference type="Proteomes" id="UP001261624"/>
    </source>
</evidence>
<proteinExistence type="predicted"/>
<feature type="signal peptide" evidence="1">
    <location>
        <begin position="1"/>
        <end position="26"/>
    </location>
</feature>
<comment type="caution">
    <text evidence="2">The sequence shown here is derived from an EMBL/GenBank/DDBJ whole genome shotgun (WGS) entry which is preliminary data.</text>
</comment>
<feature type="chain" id="PRO_5046629190" description="Alpha/beta hydrolase" evidence="1">
    <location>
        <begin position="27"/>
        <end position="118"/>
    </location>
</feature>
<sequence>MKKISILKHSLFCTIIAICFFSTAFAQDEVIDLYDEALPGALISGNYKEQPEIDAEGNVKRIRKVSNPTLSVFYPENSNGTAVLIFPGGGYGHLAVQAEGSNVASWFNKIGVTTFVFL</sequence>
<name>A0ABU3E213_9FLAO</name>
<evidence type="ECO:0008006" key="4">
    <source>
        <dbReference type="Google" id="ProtNLM"/>
    </source>
</evidence>
<organism evidence="2 3">
    <name type="scientific">Autumnicola patrickiae</name>
    <dbReference type="NCBI Taxonomy" id="3075591"/>
    <lineage>
        <taxon>Bacteria</taxon>
        <taxon>Pseudomonadati</taxon>
        <taxon>Bacteroidota</taxon>
        <taxon>Flavobacteriia</taxon>
        <taxon>Flavobacteriales</taxon>
        <taxon>Flavobacteriaceae</taxon>
        <taxon>Autumnicola</taxon>
    </lineage>
</organism>
<evidence type="ECO:0000256" key="1">
    <source>
        <dbReference type="SAM" id="SignalP"/>
    </source>
</evidence>
<accession>A0ABU3E213</accession>
<dbReference type="EMBL" id="JAVRHM010000009">
    <property type="protein sequence ID" value="MDT0690003.1"/>
    <property type="molecule type" value="Genomic_DNA"/>
</dbReference>